<dbReference type="InterPro" id="IPR029058">
    <property type="entry name" value="AB_hydrolase_fold"/>
</dbReference>
<dbReference type="EMBL" id="SGPK01000536">
    <property type="protein sequence ID" value="THH02814.1"/>
    <property type="molecule type" value="Genomic_DNA"/>
</dbReference>
<evidence type="ECO:0000256" key="2">
    <source>
        <dbReference type="ARBA" id="ARBA00022670"/>
    </source>
</evidence>
<evidence type="ECO:0000256" key="5">
    <source>
        <dbReference type="ARBA" id="ARBA00023180"/>
    </source>
</evidence>
<dbReference type="OrthoDB" id="1735038at2759"/>
<dbReference type="GO" id="GO:0006508">
    <property type="term" value="P:proteolysis"/>
    <property type="evidence" value="ECO:0007669"/>
    <property type="project" value="UniProtKB-KW"/>
</dbReference>
<dbReference type="GO" id="GO:0008239">
    <property type="term" value="F:dipeptidyl-peptidase activity"/>
    <property type="evidence" value="ECO:0007669"/>
    <property type="project" value="TreeGrafter"/>
</dbReference>
<reference evidence="6 7" key="1">
    <citation type="submission" date="2019-02" db="EMBL/GenBank/DDBJ databases">
        <title>Genome sequencing of the rare red list fungi Phellinidium pouzarii.</title>
        <authorList>
            <person name="Buettner E."/>
            <person name="Kellner H."/>
        </authorList>
    </citation>
    <scope>NUCLEOTIDE SEQUENCE [LARGE SCALE GENOMIC DNA]</scope>
    <source>
        <strain evidence="6 7">DSM 108285</strain>
    </source>
</reference>
<dbReference type="PANTHER" id="PTHR11010:SF23">
    <property type="entry name" value="SERINE PEPTIDASE"/>
    <property type="match status" value="1"/>
</dbReference>
<evidence type="ECO:0000256" key="3">
    <source>
        <dbReference type="ARBA" id="ARBA00022729"/>
    </source>
</evidence>
<dbReference type="Proteomes" id="UP000308199">
    <property type="component" value="Unassembled WGS sequence"/>
</dbReference>
<evidence type="ECO:0000313" key="7">
    <source>
        <dbReference type="Proteomes" id="UP000308199"/>
    </source>
</evidence>
<name>A0A4S4KVP7_9AGAM</name>
<keyword evidence="3" id="KW-0732">Signal</keyword>
<evidence type="ECO:0000313" key="6">
    <source>
        <dbReference type="EMBL" id="THH02814.1"/>
    </source>
</evidence>
<comment type="similarity">
    <text evidence="1">Belongs to the peptidase S28 family.</text>
</comment>
<dbReference type="Pfam" id="PF05577">
    <property type="entry name" value="Peptidase_S28"/>
    <property type="match status" value="1"/>
</dbReference>
<gene>
    <name evidence="6" type="ORF">EW145_g6691</name>
</gene>
<comment type="caution">
    <text evidence="6">The sequence shown here is derived from an EMBL/GenBank/DDBJ whole genome shotgun (WGS) entry which is preliminary data.</text>
</comment>
<dbReference type="GO" id="GO:0070008">
    <property type="term" value="F:serine-type exopeptidase activity"/>
    <property type="evidence" value="ECO:0007669"/>
    <property type="project" value="InterPro"/>
</dbReference>
<evidence type="ECO:0000256" key="4">
    <source>
        <dbReference type="ARBA" id="ARBA00022801"/>
    </source>
</evidence>
<evidence type="ECO:0008006" key="8">
    <source>
        <dbReference type="Google" id="ProtNLM"/>
    </source>
</evidence>
<dbReference type="Gene3D" id="3.40.50.1820">
    <property type="entry name" value="alpha/beta hydrolase"/>
    <property type="match status" value="2"/>
</dbReference>
<dbReference type="InterPro" id="IPR008758">
    <property type="entry name" value="Peptidase_S28"/>
</dbReference>
<keyword evidence="4" id="KW-0378">Hydrolase</keyword>
<accession>A0A4S4KVP7</accession>
<proteinExistence type="inferred from homology"/>
<dbReference type="AlphaFoldDB" id="A0A4S4KVP7"/>
<keyword evidence="5" id="KW-0325">Glycoprotein</keyword>
<protein>
    <recommendedName>
        <fullName evidence="8">Peptidase S28</fullName>
    </recommendedName>
</protein>
<evidence type="ECO:0000256" key="1">
    <source>
        <dbReference type="ARBA" id="ARBA00011079"/>
    </source>
</evidence>
<keyword evidence="2" id="KW-0645">Protease</keyword>
<dbReference type="PANTHER" id="PTHR11010">
    <property type="entry name" value="PROTEASE S28 PRO-X CARBOXYPEPTIDASE-RELATED"/>
    <property type="match status" value="1"/>
</dbReference>
<organism evidence="6 7">
    <name type="scientific">Phellinidium pouzarii</name>
    <dbReference type="NCBI Taxonomy" id="167371"/>
    <lineage>
        <taxon>Eukaryota</taxon>
        <taxon>Fungi</taxon>
        <taxon>Dikarya</taxon>
        <taxon>Basidiomycota</taxon>
        <taxon>Agaricomycotina</taxon>
        <taxon>Agaricomycetes</taxon>
        <taxon>Hymenochaetales</taxon>
        <taxon>Hymenochaetaceae</taxon>
        <taxon>Phellinidium</taxon>
    </lineage>
</organism>
<sequence>MPIVEIKASGTVTSRNGTELPPYNTTYLFDQLIDHNNPSLGTFQQRYWHTYEFYEPGGPIILMTPGEANAAPYTGYLTNKTVNGLIAQQQNGSTIVIEHRFYGLSNPYNNLSVASLSVHTIQQAIDDLVYFAENVKLPMPNGGDITPDKAPWILIGGSYSGALTGWTMVNKPSVFFAGYASSAVVQSITDFWQYFDPIRQFMPQNCSADVQAVIAHIDTVFTSGSAAQIDAIKNNFGLGAMEHLDDVAGARKSTDFKREKTLLKCAGRTCRPGAQFFDFCDALEVKNGVSAPSGGWGLDHALTAWGTYWNSTYYAIICEDEDAVTCLGTYDPTQSFWTDITIDNAGRSWEWIVCNQVGFFQEGAPTDWPTLVTRLVQPHYDERQCTYYFSEKFKKPTSPNVNAQNSAYGGWNLAVDRLFFANGKRDPWRDATVSSDFHMRESTSTQPIEIGDGFHCSDLITSAGTADSTILAVQNAALANMRTWLSTWKPASKRAVRRDVPAEPATRLVKPVNVWLRKGSTPVIS</sequence>
<dbReference type="SUPFAM" id="SSF53474">
    <property type="entry name" value="alpha/beta-Hydrolases"/>
    <property type="match status" value="1"/>
</dbReference>
<keyword evidence="7" id="KW-1185">Reference proteome</keyword>